<dbReference type="EMBL" id="JAGQLH010000086">
    <property type="protein sequence ID" value="MCA9386149.1"/>
    <property type="molecule type" value="Genomic_DNA"/>
</dbReference>
<feature type="domain" description="N-acetyltransferase" evidence="1">
    <location>
        <begin position="27"/>
        <end position="200"/>
    </location>
</feature>
<accession>A0A955L8T5</accession>
<comment type="caution">
    <text evidence="2">The sequence shown here is derived from an EMBL/GenBank/DDBJ whole genome shotgun (WGS) entry which is preliminary data.</text>
</comment>
<reference evidence="2" key="1">
    <citation type="submission" date="2020-04" db="EMBL/GenBank/DDBJ databases">
        <authorList>
            <person name="Zhang T."/>
        </authorList>
    </citation>
    <scope>NUCLEOTIDE SEQUENCE</scope>
    <source>
        <strain evidence="2">HKST-UBA11</strain>
    </source>
</reference>
<name>A0A955L8T5_9BACT</name>
<dbReference type="PROSITE" id="PS51186">
    <property type="entry name" value="GNAT"/>
    <property type="match status" value="1"/>
</dbReference>
<dbReference type="Proteomes" id="UP000754563">
    <property type="component" value="Unassembled WGS sequence"/>
</dbReference>
<sequence>MNVDLQKITDNPIDYTVTIPLKGEYKLIWRPLEHNDIKKLTKFLSRLSDETRNMYILDSYDEQMAKELCDAIAKYDKLRFVVEESENRDIIGLFDFSFDIPSSDRARFSKYKFSIDLEKDCRVGFCVSDEFQGMGIGQASFSCITSIAEKLGKQRLILLGGVFKENTKSTGFYTKLGFKKIGTFLSPDERMSYDMIYTIG</sequence>
<dbReference type="InterPro" id="IPR000182">
    <property type="entry name" value="GNAT_dom"/>
</dbReference>
<gene>
    <name evidence="2" type="ORF">KC717_05880</name>
</gene>
<dbReference type="Gene3D" id="3.40.630.30">
    <property type="match status" value="1"/>
</dbReference>
<dbReference type="AlphaFoldDB" id="A0A955L8T5"/>
<protein>
    <submittedName>
        <fullName evidence="2">GNAT family N-acetyltransferase</fullName>
    </submittedName>
</protein>
<evidence type="ECO:0000259" key="1">
    <source>
        <dbReference type="PROSITE" id="PS51186"/>
    </source>
</evidence>
<proteinExistence type="predicted"/>
<evidence type="ECO:0000313" key="3">
    <source>
        <dbReference type="Proteomes" id="UP000754563"/>
    </source>
</evidence>
<evidence type="ECO:0000313" key="2">
    <source>
        <dbReference type="EMBL" id="MCA9386149.1"/>
    </source>
</evidence>
<organism evidence="2 3">
    <name type="scientific">Candidatus Dojkabacteria bacterium</name>
    <dbReference type="NCBI Taxonomy" id="2099670"/>
    <lineage>
        <taxon>Bacteria</taxon>
        <taxon>Candidatus Dojkabacteria</taxon>
    </lineage>
</organism>
<dbReference type="InterPro" id="IPR016181">
    <property type="entry name" value="Acyl_CoA_acyltransferase"/>
</dbReference>
<dbReference type="CDD" id="cd04301">
    <property type="entry name" value="NAT_SF"/>
    <property type="match status" value="1"/>
</dbReference>
<dbReference type="Pfam" id="PF13302">
    <property type="entry name" value="Acetyltransf_3"/>
    <property type="match status" value="1"/>
</dbReference>
<dbReference type="GO" id="GO:0016747">
    <property type="term" value="F:acyltransferase activity, transferring groups other than amino-acyl groups"/>
    <property type="evidence" value="ECO:0007669"/>
    <property type="project" value="InterPro"/>
</dbReference>
<dbReference type="SUPFAM" id="SSF55729">
    <property type="entry name" value="Acyl-CoA N-acyltransferases (Nat)"/>
    <property type="match status" value="1"/>
</dbReference>
<reference evidence="2" key="2">
    <citation type="journal article" date="2021" name="Microbiome">
        <title>Successional dynamics and alternative stable states in a saline activated sludge microbial community over 9 years.</title>
        <authorList>
            <person name="Wang Y."/>
            <person name="Ye J."/>
            <person name="Ju F."/>
            <person name="Liu L."/>
            <person name="Boyd J.A."/>
            <person name="Deng Y."/>
            <person name="Parks D.H."/>
            <person name="Jiang X."/>
            <person name="Yin X."/>
            <person name="Woodcroft B.J."/>
            <person name="Tyson G.W."/>
            <person name="Hugenholtz P."/>
            <person name="Polz M.F."/>
            <person name="Zhang T."/>
        </authorList>
    </citation>
    <scope>NUCLEOTIDE SEQUENCE</scope>
    <source>
        <strain evidence="2">HKST-UBA11</strain>
    </source>
</reference>